<name>A0A6J6DZS5_9ZZZZ</name>
<proteinExistence type="predicted"/>
<accession>A0A6J6DZS5</accession>
<reference evidence="1" key="1">
    <citation type="submission" date="2020-05" db="EMBL/GenBank/DDBJ databases">
        <authorList>
            <person name="Chiriac C."/>
            <person name="Salcher M."/>
            <person name="Ghai R."/>
            <person name="Kavagutti S V."/>
        </authorList>
    </citation>
    <scope>NUCLEOTIDE SEQUENCE</scope>
</reference>
<dbReference type="EMBL" id="CAEZTH010000118">
    <property type="protein sequence ID" value="CAB4568485.1"/>
    <property type="molecule type" value="Genomic_DNA"/>
</dbReference>
<gene>
    <name evidence="1" type="ORF">UFOPK1639_00858</name>
</gene>
<dbReference type="AlphaFoldDB" id="A0A6J6DZS5"/>
<sequence length="167" mass="17237">MKPGPKASLTNVYDLYALESVGSDPPSGNPSLISESGIAIITKTEIVAASASQGFLVAQTGALEVLTVAAFLRLAGVEMLARSFLVRMRSPINDSAAGVTVSAISTATTIAIAPIDPIRPTKPIPVRFNATSAMTTVTPANSTAFPLVPFAIAIDSLSFAPDFSCLR</sequence>
<protein>
    <submittedName>
        <fullName evidence="1">Unannotated protein</fullName>
    </submittedName>
</protein>
<evidence type="ECO:0000313" key="1">
    <source>
        <dbReference type="EMBL" id="CAB4568485.1"/>
    </source>
</evidence>
<organism evidence="1">
    <name type="scientific">freshwater metagenome</name>
    <dbReference type="NCBI Taxonomy" id="449393"/>
    <lineage>
        <taxon>unclassified sequences</taxon>
        <taxon>metagenomes</taxon>
        <taxon>ecological metagenomes</taxon>
    </lineage>
</organism>